<sequence length="95" mass="11456">MKRQPFLYVDVDYSMPAFTNSIGEFIEHEDLPLSQELVERCERWTKAYDRLLDADMANDENCDRFFDEMEAEQKEICRLARLELPCFRILTRPMR</sequence>
<name>A0A2Z6IBM8_9BURK</name>
<reference evidence="1 2" key="1">
    <citation type="journal article" date="2018" name="Int. J. Syst. Evol. Microbiol.">
        <title>Mesosutterella multiformis gen. nov., sp. nov., a member of the family Sutterellaceae and Sutterella megalosphaeroides sp. nov., isolated from human faeces.</title>
        <authorList>
            <person name="Sakamoto M."/>
            <person name="Ikeyama N."/>
            <person name="Kunihiro T."/>
            <person name="Iino T."/>
            <person name="Yuki M."/>
            <person name="Ohkuma M."/>
        </authorList>
    </citation>
    <scope>NUCLEOTIDE SEQUENCE [LARGE SCALE GENOMIC DNA]</scope>
    <source>
        <strain evidence="1 2">6FBBBH3</strain>
    </source>
</reference>
<evidence type="ECO:0000313" key="2">
    <source>
        <dbReference type="Proteomes" id="UP000271003"/>
    </source>
</evidence>
<dbReference type="RefSeq" id="WP_120176927.1">
    <property type="nucleotide sequence ID" value="NZ_AP018786.1"/>
</dbReference>
<dbReference type="AlphaFoldDB" id="A0A2Z6IBM8"/>
<dbReference type="EMBL" id="AP018786">
    <property type="protein sequence ID" value="BBF23300.1"/>
    <property type="molecule type" value="Genomic_DNA"/>
</dbReference>
<dbReference type="KEGG" id="sutt:SUTMEG_11910"/>
<protein>
    <submittedName>
        <fullName evidence="1">Uncharacterized protein</fullName>
    </submittedName>
</protein>
<evidence type="ECO:0000313" key="1">
    <source>
        <dbReference type="EMBL" id="BBF23300.1"/>
    </source>
</evidence>
<accession>A0A2Z6IBM8</accession>
<proteinExistence type="predicted"/>
<organism evidence="1 2">
    <name type="scientific">Sutterella megalosphaeroides</name>
    <dbReference type="NCBI Taxonomy" id="2494234"/>
    <lineage>
        <taxon>Bacteria</taxon>
        <taxon>Pseudomonadati</taxon>
        <taxon>Pseudomonadota</taxon>
        <taxon>Betaproteobacteria</taxon>
        <taxon>Burkholderiales</taxon>
        <taxon>Sutterellaceae</taxon>
        <taxon>Sutterella</taxon>
    </lineage>
</organism>
<gene>
    <name evidence="1" type="ORF">SUTMEG_11910</name>
</gene>
<keyword evidence="2" id="KW-1185">Reference proteome</keyword>
<dbReference type="OrthoDB" id="1150977at2"/>
<dbReference type="Proteomes" id="UP000271003">
    <property type="component" value="Chromosome"/>
</dbReference>